<organism evidence="12 13">
    <name type="scientific">Kineococcus endophyticus</name>
    <dbReference type="NCBI Taxonomy" id="1181883"/>
    <lineage>
        <taxon>Bacteria</taxon>
        <taxon>Bacillati</taxon>
        <taxon>Actinomycetota</taxon>
        <taxon>Actinomycetes</taxon>
        <taxon>Kineosporiales</taxon>
        <taxon>Kineosporiaceae</taxon>
        <taxon>Kineococcus</taxon>
    </lineage>
</organism>
<dbReference type="Pfam" id="PF02518">
    <property type="entry name" value="HATPase_c"/>
    <property type="match status" value="1"/>
</dbReference>
<dbReference type="InterPro" id="IPR011712">
    <property type="entry name" value="Sig_transdc_His_kin_sub3_dim/P"/>
</dbReference>
<evidence type="ECO:0000256" key="9">
    <source>
        <dbReference type="SAM" id="Phobius"/>
    </source>
</evidence>
<proteinExistence type="predicted"/>
<feature type="transmembrane region" description="Helical" evidence="9">
    <location>
        <begin position="35"/>
        <end position="57"/>
    </location>
</feature>
<dbReference type="Proteomes" id="UP001555826">
    <property type="component" value="Unassembled WGS sequence"/>
</dbReference>
<keyword evidence="3" id="KW-0597">Phosphoprotein</keyword>
<evidence type="ECO:0000256" key="7">
    <source>
        <dbReference type="ARBA" id="ARBA00022840"/>
    </source>
</evidence>
<dbReference type="SUPFAM" id="SSF55874">
    <property type="entry name" value="ATPase domain of HSP90 chaperone/DNA topoisomerase II/histidine kinase"/>
    <property type="match status" value="1"/>
</dbReference>
<accession>A0ABV3P6J1</accession>
<dbReference type="EC" id="2.7.13.3" evidence="2"/>
<dbReference type="InterPro" id="IPR050482">
    <property type="entry name" value="Sensor_HK_TwoCompSys"/>
</dbReference>
<keyword evidence="9" id="KW-0472">Membrane</keyword>
<keyword evidence="5" id="KW-0547">Nucleotide-binding</keyword>
<name>A0ABV3P6J1_9ACTN</name>
<feature type="transmembrane region" description="Helical" evidence="9">
    <location>
        <begin position="145"/>
        <end position="165"/>
    </location>
</feature>
<dbReference type="Gene3D" id="1.20.5.1930">
    <property type="match status" value="1"/>
</dbReference>
<keyword evidence="9" id="KW-0812">Transmembrane</keyword>
<evidence type="ECO:0000313" key="13">
    <source>
        <dbReference type="Proteomes" id="UP001555826"/>
    </source>
</evidence>
<dbReference type="EMBL" id="JBFNQN010000006">
    <property type="protein sequence ID" value="MEW9265243.1"/>
    <property type="molecule type" value="Genomic_DNA"/>
</dbReference>
<comment type="caution">
    <text evidence="12">The sequence shown here is derived from an EMBL/GenBank/DDBJ whole genome shotgun (WGS) entry which is preliminary data.</text>
</comment>
<feature type="domain" description="Signal transduction histidine kinase subgroup 3 dimerisation and phosphoacceptor" evidence="11">
    <location>
        <begin position="252"/>
        <end position="317"/>
    </location>
</feature>
<evidence type="ECO:0000256" key="4">
    <source>
        <dbReference type="ARBA" id="ARBA00022679"/>
    </source>
</evidence>
<dbReference type="CDD" id="cd16917">
    <property type="entry name" value="HATPase_UhpB-NarQ-NarX-like"/>
    <property type="match status" value="1"/>
</dbReference>
<dbReference type="RefSeq" id="WP_367638215.1">
    <property type="nucleotide sequence ID" value="NZ_JBFNQN010000006.1"/>
</dbReference>
<keyword evidence="8" id="KW-0902">Two-component regulatory system</keyword>
<sequence length="460" mass="47696">MTTPHAATPGGPPALTASQVQHQTTPRRLLRAHPWTAHVLVVTLVLLVGAVTALAVSEAVRGATSLGLFSPGSPLGERYVTTWLAGTVAGALALVGRNRWPLAVTGVVTLLAVLSLALGQVLGVLGFCLAWALHAVAARRSARTAWAVGAAVLVVVSVAVLRWQVIGLAEVLLWSDELPPVDGAPFQRLSEPDPSTGRRTWTLFLLLALLVLGGVSGAGAQARRLHAHDLAERYAAMARERDASAALARSAERARIAREMHDIVAHSVSVMVALSDGAASALDRAPDASRRALAELSATGRDALADMRSVLGSLQPAEIEGKAPGVPTGPTETDLHGVVDRFRTAGLPLTTSGLDVPLPADTVLRLAVVRIVTEALTNVLRHAPGTPSVLLVLRRDDTTLEVEVVDAGGVRAGDGGGTHLGLVGMRERAALLGGEVQAGPGDEGGWRLHVVLPTDGGDRS</sequence>
<dbReference type="Pfam" id="PF07730">
    <property type="entry name" value="HisKA_3"/>
    <property type="match status" value="1"/>
</dbReference>
<dbReference type="PANTHER" id="PTHR24421">
    <property type="entry name" value="NITRATE/NITRITE SENSOR PROTEIN NARX-RELATED"/>
    <property type="match status" value="1"/>
</dbReference>
<evidence type="ECO:0000256" key="5">
    <source>
        <dbReference type="ARBA" id="ARBA00022741"/>
    </source>
</evidence>
<reference evidence="12 13" key="1">
    <citation type="submission" date="2024-07" db="EMBL/GenBank/DDBJ databases">
        <authorList>
            <person name="Thanompreechachai J."/>
            <person name="Duangmal K."/>
        </authorList>
    </citation>
    <scope>NUCLEOTIDE SEQUENCE [LARGE SCALE GENOMIC DNA]</scope>
    <source>
        <strain evidence="12 13">KCTC 19886</strain>
    </source>
</reference>
<dbReference type="Gene3D" id="3.30.565.10">
    <property type="entry name" value="Histidine kinase-like ATPase, C-terminal domain"/>
    <property type="match status" value="1"/>
</dbReference>
<feature type="transmembrane region" description="Helical" evidence="9">
    <location>
        <begin position="102"/>
        <end position="133"/>
    </location>
</feature>
<evidence type="ECO:0000259" key="11">
    <source>
        <dbReference type="Pfam" id="PF07730"/>
    </source>
</evidence>
<evidence type="ECO:0000256" key="2">
    <source>
        <dbReference type="ARBA" id="ARBA00012438"/>
    </source>
</evidence>
<dbReference type="GO" id="GO:0016301">
    <property type="term" value="F:kinase activity"/>
    <property type="evidence" value="ECO:0007669"/>
    <property type="project" value="UniProtKB-KW"/>
</dbReference>
<feature type="transmembrane region" description="Helical" evidence="9">
    <location>
        <begin position="201"/>
        <end position="220"/>
    </location>
</feature>
<evidence type="ECO:0000256" key="8">
    <source>
        <dbReference type="ARBA" id="ARBA00023012"/>
    </source>
</evidence>
<comment type="catalytic activity">
    <reaction evidence="1">
        <text>ATP + protein L-histidine = ADP + protein N-phospho-L-histidine.</text>
        <dbReference type="EC" id="2.7.13.3"/>
    </reaction>
</comment>
<feature type="domain" description="Histidine kinase/HSP90-like ATPase" evidence="10">
    <location>
        <begin position="367"/>
        <end position="454"/>
    </location>
</feature>
<keyword evidence="13" id="KW-1185">Reference proteome</keyword>
<dbReference type="PANTHER" id="PTHR24421:SF10">
    <property type="entry name" value="NITRATE_NITRITE SENSOR PROTEIN NARQ"/>
    <property type="match status" value="1"/>
</dbReference>
<dbReference type="InterPro" id="IPR003594">
    <property type="entry name" value="HATPase_dom"/>
</dbReference>
<evidence type="ECO:0000256" key="6">
    <source>
        <dbReference type="ARBA" id="ARBA00022777"/>
    </source>
</evidence>
<keyword evidence="6 12" id="KW-0418">Kinase</keyword>
<evidence type="ECO:0000256" key="1">
    <source>
        <dbReference type="ARBA" id="ARBA00000085"/>
    </source>
</evidence>
<keyword evidence="9" id="KW-1133">Transmembrane helix</keyword>
<gene>
    <name evidence="12" type="ORF">AB1207_10840</name>
</gene>
<keyword evidence="4" id="KW-0808">Transferase</keyword>
<evidence type="ECO:0000256" key="3">
    <source>
        <dbReference type="ARBA" id="ARBA00022553"/>
    </source>
</evidence>
<keyword evidence="7" id="KW-0067">ATP-binding</keyword>
<evidence type="ECO:0000313" key="12">
    <source>
        <dbReference type="EMBL" id="MEW9265243.1"/>
    </source>
</evidence>
<protein>
    <recommendedName>
        <fullName evidence="2">histidine kinase</fullName>
        <ecNumber evidence="2">2.7.13.3</ecNumber>
    </recommendedName>
</protein>
<dbReference type="InterPro" id="IPR036890">
    <property type="entry name" value="HATPase_C_sf"/>
</dbReference>
<evidence type="ECO:0000259" key="10">
    <source>
        <dbReference type="Pfam" id="PF02518"/>
    </source>
</evidence>